<dbReference type="SMART" id="SM00490">
    <property type="entry name" value="HELICc"/>
    <property type="match status" value="1"/>
</dbReference>
<dbReference type="SUPFAM" id="SSF52540">
    <property type="entry name" value="P-loop containing nucleoside triphosphate hydrolases"/>
    <property type="match status" value="2"/>
</dbReference>
<accession>A0ABV6DSQ2</accession>
<protein>
    <submittedName>
        <fullName evidence="8">ATP-dependent helicase HrpB</fullName>
        <ecNumber evidence="8">3.6.4.13</ecNumber>
    </submittedName>
</protein>
<dbReference type="InterPro" id="IPR001650">
    <property type="entry name" value="Helicase_C-like"/>
</dbReference>
<dbReference type="PROSITE" id="PS51192">
    <property type="entry name" value="HELICASE_ATP_BIND_1"/>
    <property type="match status" value="1"/>
</dbReference>
<keyword evidence="1" id="KW-0547">Nucleotide-binding</keyword>
<dbReference type="PROSITE" id="PS51194">
    <property type="entry name" value="HELICASE_CTER"/>
    <property type="match status" value="1"/>
</dbReference>
<feature type="domain" description="Helicase C-terminal" evidence="7">
    <location>
        <begin position="208"/>
        <end position="389"/>
    </location>
</feature>
<dbReference type="Pfam" id="PF08482">
    <property type="entry name" value="HrpB_C"/>
    <property type="match status" value="1"/>
</dbReference>
<evidence type="ECO:0000256" key="3">
    <source>
        <dbReference type="ARBA" id="ARBA00022806"/>
    </source>
</evidence>
<dbReference type="InterPro" id="IPR007502">
    <property type="entry name" value="Helicase-assoc_dom"/>
</dbReference>
<dbReference type="PANTHER" id="PTHR43519:SF1">
    <property type="entry name" value="ATP-DEPENDENT RNA HELICASE HRPB"/>
    <property type="match status" value="1"/>
</dbReference>
<dbReference type="NCBIfam" id="TIGR01970">
    <property type="entry name" value="DEAH_box_HrpB"/>
    <property type="match status" value="1"/>
</dbReference>
<dbReference type="EMBL" id="JBHLWN010000101">
    <property type="protein sequence ID" value="MFC0215659.1"/>
    <property type="molecule type" value="Genomic_DNA"/>
</dbReference>
<evidence type="ECO:0000256" key="5">
    <source>
        <dbReference type="SAM" id="MobiDB-lite"/>
    </source>
</evidence>
<name>A0ABV6DSQ2_9BACL</name>
<dbReference type="EC" id="3.6.4.13" evidence="8"/>
<evidence type="ECO:0000259" key="7">
    <source>
        <dbReference type="PROSITE" id="PS51194"/>
    </source>
</evidence>
<dbReference type="InterPro" id="IPR049614">
    <property type="entry name" value="HrpB_DEXH"/>
</dbReference>
<dbReference type="Gene3D" id="1.20.120.1080">
    <property type="match status" value="1"/>
</dbReference>
<evidence type="ECO:0000256" key="4">
    <source>
        <dbReference type="ARBA" id="ARBA00022840"/>
    </source>
</evidence>
<dbReference type="SMART" id="SM00487">
    <property type="entry name" value="DEXDc"/>
    <property type="match status" value="1"/>
</dbReference>
<comment type="caution">
    <text evidence="8">The sequence shown here is derived from an EMBL/GenBank/DDBJ whole genome shotgun (WGS) entry which is preliminary data.</text>
</comment>
<evidence type="ECO:0000256" key="1">
    <source>
        <dbReference type="ARBA" id="ARBA00022741"/>
    </source>
</evidence>
<dbReference type="InterPro" id="IPR014001">
    <property type="entry name" value="Helicase_ATP-bd"/>
</dbReference>
<dbReference type="InterPro" id="IPR011545">
    <property type="entry name" value="DEAD/DEAH_box_helicase_dom"/>
</dbReference>
<keyword evidence="4" id="KW-0067">ATP-binding</keyword>
<dbReference type="PIRSF" id="PIRSF005496">
    <property type="entry name" value="ATP_hel_hrpB"/>
    <property type="match status" value="1"/>
</dbReference>
<dbReference type="Pfam" id="PF00271">
    <property type="entry name" value="Helicase_C"/>
    <property type="match status" value="1"/>
</dbReference>
<keyword evidence="2 8" id="KW-0378">Hydrolase</keyword>
<dbReference type="PANTHER" id="PTHR43519">
    <property type="entry name" value="ATP-DEPENDENT RNA HELICASE HRPB"/>
    <property type="match status" value="1"/>
</dbReference>
<evidence type="ECO:0000259" key="6">
    <source>
        <dbReference type="PROSITE" id="PS51192"/>
    </source>
</evidence>
<dbReference type="InterPro" id="IPR013689">
    <property type="entry name" value="RNA_helicase_ATP-dep_HrpB_C"/>
</dbReference>
<dbReference type="GO" id="GO:0016787">
    <property type="term" value="F:hydrolase activity"/>
    <property type="evidence" value="ECO:0007669"/>
    <property type="project" value="UniProtKB-KW"/>
</dbReference>
<dbReference type="Pfam" id="PF00270">
    <property type="entry name" value="DEAD"/>
    <property type="match status" value="1"/>
</dbReference>
<keyword evidence="9" id="KW-1185">Reference proteome</keyword>
<feature type="region of interest" description="Disordered" evidence="5">
    <location>
        <begin position="833"/>
        <end position="852"/>
    </location>
</feature>
<dbReference type="SMART" id="SM00847">
    <property type="entry name" value="HA2"/>
    <property type="match status" value="1"/>
</dbReference>
<dbReference type="InterPro" id="IPR010225">
    <property type="entry name" value="HrpB"/>
</dbReference>
<organism evidence="8 9">
    <name type="scientific">Paenibacillus chartarius</name>
    <dbReference type="NCBI Taxonomy" id="747481"/>
    <lineage>
        <taxon>Bacteria</taxon>
        <taxon>Bacillati</taxon>
        <taxon>Bacillota</taxon>
        <taxon>Bacilli</taxon>
        <taxon>Bacillales</taxon>
        <taxon>Paenibacillaceae</taxon>
        <taxon>Paenibacillus</taxon>
    </lineage>
</organism>
<evidence type="ECO:0000313" key="8">
    <source>
        <dbReference type="EMBL" id="MFC0215659.1"/>
    </source>
</evidence>
<dbReference type="InterPro" id="IPR027417">
    <property type="entry name" value="P-loop_NTPase"/>
</dbReference>
<dbReference type="Gene3D" id="3.40.50.300">
    <property type="entry name" value="P-loop containing nucleotide triphosphate hydrolases"/>
    <property type="match status" value="2"/>
</dbReference>
<dbReference type="RefSeq" id="WP_377473116.1">
    <property type="nucleotide sequence ID" value="NZ_JBHLWN010000101.1"/>
</dbReference>
<gene>
    <name evidence="8" type="primary">hrpB</name>
    <name evidence="8" type="ORF">ACFFK0_24995</name>
</gene>
<reference evidence="8 9" key="1">
    <citation type="submission" date="2024-09" db="EMBL/GenBank/DDBJ databases">
        <authorList>
            <person name="Sun Q."/>
            <person name="Mori K."/>
        </authorList>
    </citation>
    <scope>NUCLEOTIDE SEQUENCE [LARGE SCALE GENOMIC DNA]</scope>
    <source>
        <strain evidence="8 9">CCM 7759</strain>
    </source>
</reference>
<evidence type="ECO:0000313" key="9">
    <source>
        <dbReference type="Proteomes" id="UP001589776"/>
    </source>
</evidence>
<feature type="domain" description="Helicase ATP-binding" evidence="6">
    <location>
        <begin position="16"/>
        <end position="180"/>
    </location>
</feature>
<evidence type="ECO:0000256" key="2">
    <source>
        <dbReference type="ARBA" id="ARBA00022801"/>
    </source>
</evidence>
<keyword evidence="3 8" id="KW-0347">Helicase</keyword>
<proteinExistence type="predicted"/>
<dbReference type="GO" id="GO:0003724">
    <property type="term" value="F:RNA helicase activity"/>
    <property type="evidence" value="ECO:0007669"/>
    <property type="project" value="UniProtKB-EC"/>
</dbReference>
<dbReference type="CDD" id="cd18791">
    <property type="entry name" value="SF2_C_RHA"/>
    <property type="match status" value="1"/>
</dbReference>
<dbReference type="CDD" id="cd17990">
    <property type="entry name" value="DEXHc_HrpB"/>
    <property type="match status" value="1"/>
</dbReference>
<dbReference type="Proteomes" id="UP001589776">
    <property type="component" value="Unassembled WGS sequence"/>
</dbReference>
<sequence>MTGVTLPIDEVLPELRQCLREQTGAVLVAEPGAGKTTRVPLALLEEDWLQGKRVVMLEPRRLAARSAAAYMARSLGEPVGAAVGYRVRGETKVSAATRIEVITEGVLTRMLQSDPSLDGIGAVIFDEFHERSLQADLGLALCLQAQSLIREDLRLLVMSATLDAEPVSGLMGGVPVVRSRGRTYPVEMRYRPVQTAAVTAAQHPLGRGIEQAVAAVVLEALRDETEGDVLVFLPGAGEIRRTEALLGQALSAGSAPGGGRVRLAALYGAMPQEAQDRALQPAADGTRKVVLATAIAETSLTVEGVRIVVDSGLARVSRFSPRSGMTRLETVPVPLSSADQRRGRAGRLGPGVCYRLWSEEEERRLPAHGKPEVLEADLSSLALELAVWGVRDPAELAWLTPPPAAAYEQARELLAELGALDAAGTVTAHGRRMAELGAAPRLAHMLLRGAELGRGALACELAALLGERDLLRGAPGGADADMRLRVEALHALAAGADARTAGADPAAASRAAAEAGAWRRMLGIPAGARGIPDEAGMLLAFAYPDRVGQARGGGKFLLSGGRGAALGGDQRLAAAPYIVAADVDDGGTESRIWLAAPVSLPELERAMPDRIVQEASFEWDGERQQVLARIKRKLGVLTLKEAIWDKPPEDELRAALLSGIRSAGLTILPWSKASEQLKERIGFLHRNDPDSWPDMSEEGLLAALDDWLGPHVGGMRGRSDLQRLSMTAVLEAGLSWEQRSRLEREAPTHITVPSGSRIPVDYGDPEQPTLAVRLQEVFGWTETPRIAGGRVPLTLHLLSPAQRPVQVTKDLASFWRSTYFEVKKDLKGRYPKHYWPDDPLQATPTNRAKPRS</sequence>